<feature type="non-terminal residue" evidence="3">
    <location>
        <position position="1"/>
    </location>
</feature>
<evidence type="ECO:0000313" key="3">
    <source>
        <dbReference type="EMBL" id="CAJ0581295.1"/>
    </source>
</evidence>
<keyword evidence="1" id="KW-0472">Membrane</keyword>
<dbReference type="Pfam" id="PF10277">
    <property type="entry name" value="Frag1"/>
    <property type="match status" value="1"/>
</dbReference>
<reference evidence="3" key="1">
    <citation type="submission" date="2023-06" db="EMBL/GenBank/DDBJ databases">
        <authorList>
            <person name="Delattre M."/>
        </authorList>
    </citation>
    <scope>NUCLEOTIDE SEQUENCE</scope>
    <source>
        <strain evidence="3">AF72</strain>
    </source>
</reference>
<keyword evidence="1" id="KW-0812">Transmembrane</keyword>
<feature type="transmembrane region" description="Helical" evidence="1">
    <location>
        <begin position="218"/>
        <end position="239"/>
    </location>
</feature>
<dbReference type="AlphaFoldDB" id="A0AA36D5K3"/>
<dbReference type="InterPro" id="IPR039545">
    <property type="entry name" value="PGAP2"/>
</dbReference>
<dbReference type="Proteomes" id="UP001177023">
    <property type="component" value="Unassembled WGS sequence"/>
</dbReference>
<dbReference type="PANTHER" id="PTHR12892:SF15">
    <property type="entry name" value="POST-GPI ATTACHMENT TO PROTEINS FACTOR 2-LIKE"/>
    <property type="match status" value="1"/>
</dbReference>
<feature type="transmembrane region" description="Helical" evidence="1">
    <location>
        <begin position="142"/>
        <end position="167"/>
    </location>
</feature>
<keyword evidence="4" id="KW-1185">Reference proteome</keyword>
<accession>A0AA36D5K3</accession>
<name>A0AA36D5K3_9BILA</name>
<feature type="transmembrane region" description="Helical" evidence="1">
    <location>
        <begin position="173"/>
        <end position="197"/>
    </location>
</feature>
<evidence type="ECO:0000256" key="1">
    <source>
        <dbReference type="SAM" id="Phobius"/>
    </source>
</evidence>
<sequence length="319" mass="37076">MQILAHEAMTVGVGSVKSSSACSLQSSDSGEEIVIQTEEDVLAKAIKVRNVFLIGALLPGVGCYFCVAWTYIFQFQENIMEFQSIGNCNGTHSYIPPISYTIGVWSPQRYIWMFIVIAHFPARFLFVVLYRRVFLGNSPRHFSYRWVLNCFMVTMILEPVGLVSVTVLDINLFVLHCVSYAVWLIPFNFNMLFSVLLHHFSRVRKSNAMHERTWRLKLILFITGMIVSLSTAVTYPYFMATCNEYAYYAFSMAEYSLVTYNSMFYFLAYFEFPEMKITFGVKELHTVQRIKVHPQRIIEERQFRKNQKLLVLADKLDKF</sequence>
<feature type="transmembrane region" description="Helical" evidence="1">
    <location>
        <begin position="110"/>
        <end position="130"/>
    </location>
</feature>
<keyword evidence="1" id="KW-1133">Transmembrane helix</keyword>
<gene>
    <name evidence="3" type="ORF">MSPICULIGERA_LOCUS19459</name>
</gene>
<organism evidence="3 4">
    <name type="scientific">Mesorhabditis spiculigera</name>
    <dbReference type="NCBI Taxonomy" id="96644"/>
    <lineage>
        <taxon>Eukaryota</taxon>
        <taxon>Metazoa</taxon>
        <taxon>Ecdysozoa</taxon>
        <taxon>Nematoda</taxon>
        <taxon>Chromadorea</taxon>
        <taxon>Rhabditida</taxon>
        <taxon>Rhabditina</taxon>
        <taxon>Rhabditomorpha</taxon>
        <taxon>Rhabditoidea</taxon>
        <taxon>Rhabditidae</taxon>
        <taxon>Mesorhabditinae</taxon>
        <taxon>Mesorhabditis</taxon>
    </lineage>
</organism>
<evidence type="ECO:0000313" key="4">
    <source>
        <dbReference type="Proteomes" id="UP001177023"/>
    </source>
</evidence>
<feature type="transmembrane region" description="Helical" evidence="1">
    <location>
        <begin position="51"/>
        <end position="72"/>
    </location>
</feature>
<comment type="caution">
    <text evidence="3">The sequence shown here is derived from an EMBL/GenBank/DDBJ whole genome shotgun (WGS) entry which is preliminary data.</text>
</comment>
<dbReference type="EMBL" id="CATQJA010002663">
    <property type="protein sequence ID" value="CAJ0581295.1"/>
    <property type="molecule type" value="Genomic_DNA"/>
</dbReference>
<evidence type="ECO:0000259" key="2">
    <source>
        <dbReference type="Pfam" id="PF10277"/>
    </source>
</evidence>
<protein>
    <recommendedName>
        <fullName evidence="2">CWH43-like N-terminal domain-containing protein</fullName>
    </recommendedName>
</protein>
<dbReference type="GO" id="GO:0005789">
    <property type="term" value="C:endoplasmic reticulum membrane"/>
    <property type="evidence" value="ECO:0007669"/>
    <property type="project" value="TreeGrafter"/>
</dbReference>
<dbReference type="GO" id="GO:0006506">
    <property type="term" value="P:GPI anchor biosynthetic process"/>
    <property type="evidence" value="ECO:0007669"/>
    <property type="project" value="TreeGrafter"/>
</dbReference>
<feature type="domain" description="CWH43-like N-terminal" evidence="2">
    <location>
        <begin position="52"/>
        <end position="274"/>
    </location>
</feature>
<proteinExistence type="predicted"/>
<feature type="transmembrane region" description="Helical" evidence="1">
    <location>
        <begin position="245"/>
        <end position="267"/>
    </location>
</feature>
<dbReference type="PANTHER" id="PTHR12892">
    <property type="entry name" value="FGF RECEPTOR ACTIVATING PROTEIN 1"/>
    <property type="match status" value="1"/>
</dbReference>
<dbReference type="InterPro" id="IPR019402">
    <property type="entry name" value="CWH43_N"/>
</dbReference>
<dbReference type="GO" id="GO:0000139">
    <property type="term" value="C:Golgi membrane"/>
    <property type="evidence" value="ECO:0007669"/>
    <property type="project" value="InterPro"/>
</dbReference>